<sequence>MHESIQALTEGLPLISLLILSLPLGASLIWLLPGEYLARWVALFIALIDLLLAVTILLAFDPSQSGFQFVEQSNWISSLNIHYRVGVDGISVLFLPLTVLLFLGVVLSSWSSTRSMPRLYYTLLLLLESSSLGISARWIRCCSSCFGS</sequence>
<organism evidence="2 3">
    <name type="scientific">endosymbiont of Riftia pachyptila</name>
    <name type="common">vent Ph05</name>
    <dbReference type="NCBI Taxonomy" id="1048808"/>
    <lineage>
        <taxon>Bacteria</taxon>
        <taxon>Pseudomonadati</taxon>
        <taxon>Pseudomonadota</taxon>
        <taxon>Gammaproteobacteria</taxon>
        <taxon>sulfur-oxidizing symbionts</taxon>
    </lineage>
</organism>
<dbReference type="PANTHER" id="PTHR43507:SF1">
    <property type="entry name" value="NADH-UBIQUINONE OXIDOREDUCTASE CHAIN 4"/>
    <property type="match status" value="1"/>
</dbReference>
<evidence type="ECO:0000313" key="3">
    <source>
        <dbReference type="Proteomes" id="UP000004491"/>
    </source>
</evidence>
<evidence type="ECO:0000256" key="1">
    <source>
        <dbReference type="SAM" id="Phobius"/>
    </source>
</evidence>
<feature type="transmembrane region" description="Helical" evidence="1">
    <location>
        <begin position="40"/>
        <end position="60"/>
    </location>
</feature>
<dbReference type="GO" id="GO:0003954">
    <property type="term" value="F:NADH dehydrogenase activity"/>
    <property type="evidence" value="ECO:0007669"/>
    <property type="project" value="TreeGrafter"/>
</dbReference>
<dbReference type="Proteomes" id="UP000004491">
    <property type="component" value="Unassembled WGS sequence"/>
</dbReference>
<feature type="transmembrane region" description="Helical" evidence="1">
    <location>
        <begin position="89"/>
        <end position="107"/>
    </location>
</feature>
<name>G2DGI6_9GAMM</name>
<evidence type="ECO:0000313" key="2">
    <source>
        <dbReference type="EMBL" id="EGV50266.1"/>
    </source>
</evidence>
<keyword evidence="1" id="KW-0812">Transmembrane</keyword>
<dbReference type="EMBL" id="AFOC01000094">
    <property type="protein sequence ID" value="EGV50266.1"/>
    <property type="molecule type" value="Genomic_DNA"/>
</dbReference>
<keyword evidence="1" id="KW-0472">Membrane</keyword>
<proteinExistence type="predicted"/>
<keyword evidence="3" id="KW-1185">Reference proteome</keyword>
<feature type="transmembrane region" description="Helical" evidence="1">
    <location>
        <begin position="12"/>
        <end position="33"/>
    </location>
</feature>
<dbReference type="PATRIC" id="fig|1048808.3.peg.2771"/>
<dbReference type="GO" id="GO:0048039">
    <property type="term" value="F:ubiquinone binding"/>
    <property type="evidence" value="ECO:0007669"/>
    <property type="project" value="TreeGrafter"/>
</dbReference>
<dbReference type="GO" id="GO:0015990">
    <property type="term" value="P:electron transport coupled proton transport"/>
    <property type="evidence" value="ECO:0007669"/>
    <property type="project" value="TreeGrafter"/>
</dbReference>
<gene>
    <name evidence="2" type="ORF">Rifp1Sym_do00050</name>
</gene>
<reference evidence="2" key="1">
    <citation type="journal article" date="2011" name="ISME J.">
        <title>The endosymbionts of the deep-sea tubeworms Riftia pachyptila and Tevnia jerichonana share an identical physiology as revealed by proteogenomic analyses.</title>
        <authorList>
            <person name="Gardebrecht A."/>
            <person name="Markert S."/>
            <person name="Felbeck H."/>
            <person name="Thuermer A."/>
            <person name="Albrecht D."/>
            <person name="Wollherr A."/>
            <person name="Kabisch J."/>
            <person name="Lehmann R."/>
            <person name="Daniel R."/>
            <person name="Liesegang H."/>
            <person name="Hecker M."/>
            <person name="Sievert S.M."/>
            <person name="Schweder T."/>
        </authorList>
    </citation>
    <scope>NUCLEOTIDE SEQUENCE [LARGE SCALE GENOMIC DNA]</scope>
</reference>
<accession>G2DGI6</accession>
<dbReference type="AlphaFoldDB" id="G2DGI6"/>
<dbReference type="GO" id="GO:0042773">
    <property type="term" value="P:ATP synthesis coupled electron transport"/>
    <property type="evidence" value="ECO:0007669"/>
    <property type="project" value="InterPro"/>
</dbReference>
<comment type="caution">
    <text evidence="2">The sequence shown here is derived from an EMBL/GenBank/DDBJ whole genome shotgun (WGS) entry which is preliminary data.</text>
</comment>
<dbReference type="RefSeq" id="WP_005965571.1">
    <property type="nucleotide sequence ID" value="NZ_AFOC01000094.1"/>
</dbReference>
<keyword evidence="1" id="KW-1133">Transmembrane helix</keyword>
<dbReference type="PANTHER" id="PTHR43507">
    <property type="entry name" value="NADH-UBIQUINONE OXIDOREDUCTASE CHAIN 4"/>
    <property type="match status" value="1"/>
</dbReference>
<dbReference type="InterPro" id="IPR003918">
    <property type="entry name" value="NADH_UbQ_OxRdtase"/>
</dbReference>
<dbReference type="GO" id="GO:0008137">
    <property type="term" value="F:NADH dehydrogenase (ubiquinone) activity"/>
    <property type="evidence" value="ECO:0007669"/>
    <property type="project" value="InterPro"/>
</dbReference>
<protein>
    <submittedName>
        <fullName evidence="2">Proton-translocating NADH-quinone oxidoreductase, chain M</fullName>
    </submittedName>
</protein>